<feature type="transmembrane region" description="Helical" evidence="1">
    <location>
        <begin position="50"/>
        <end position="72"/>
    </location>
</feature>
<feature type="transmembrane region" description="Helical" evidence="1">
    <location>
        <begin position="12"/>
        <end position="38"/>
    </location>
</feature>
<organism evidence="2 3">
    <name type="scientific">Lates japonicus</name>
    <name type="common">Japanese lates</name>
    <dbReference type="NCBI Taxonomy" id="270547"/>
    <lineage>
        <taxon>Eukaryota</taxon>
        <taxon>Metazoa</taxon>
        <taxon>Chordata</taxon>
        <taxon>Craniata</taxon>
        <taxon>Vertebrata</taxon>
        <taxon>Euteleostomi</taxon>
        <taxon>Actinopterygii</taxon>
        <taxon>Neopterygii</taxon>
        <taxon>Teleostei</taxon>
        <taxon>Neoteleostei</taxon>
        <taxon>Acanthomorphata</taxon>
        <taxon>Carangaria</taxon>
        <taxon>Carangaria incertae sedis</taxon>
        <taxon>Centropomidae</taxon>
        <taxon>Lates</taxon>
    </lineage>
</organism>
<protein>
    <submittedName>
        <fullName evidence="2">Olfactory receptor 2K2-like protein</fullName>
    </submittedName>
</protein>
<dbReference type="GO" id="GO:0005549">
    <property type="term" value="F:odorant binding"/>
    <property type="evidence" value="ECO:0007669"/>
    <property type="project" value="TreeGrafter"/>
</dbReference>
<dbReference type="PANTHER" id="PTHR26451:SF889">
    <property type="entry name" value="OLFACTORY RECEPTOR 2A12-LIKE"/>
    <property type="match status" value="1"/>
</dbReference>
<dbReference type="SUPFAM" id="SSF81321">
    <property type="entry name" value="Family A G protein-coupled receptor-like"/>
    <property type="match status" value="1"/>
</dbReference>
<accession>A0AAD3NI73</accession>
<dbReference type="GO" id="GO:0016020">
    <property type="term" value="C:membrane"/>
    <property type="evidence" value="ECO:0007669"/>
    <property type="project" value="TreeGrafter"/>
</dbReference>
<sequence>MHFLTGERRIAYIPAIAQAFSVHTYGVAVQTILAAMAYDRYHAIMTSARLHCCCALAWFVAVLCIAVLFGFMNVPLCGNIIKHVYSTNLAILSLACRSTPISNIYVHLRLRERRIAYIPAIDQAFSVHTYGVAVQTILAAMAYVRY</sequence>
<gene>
    <name evidence="2" type="ORF">AKAME5_002471600</name>
</gene>
<dbReference type="AlphaFoldDB" id="A0AAD3NI73"/>
<evidence type="ECO:0000313" key="2">
    <source>
        <dbReference type="EMBL" id="GLD73391.1"/>
    </source>
</evidence>
<keyword evidence="3" id="KW-1185">Reference proteome</keyword>
<name>A0AAD3NI73_LATJO</name>
<dbReference type="GO" id="GO:0004984">
    <property type="term" value="F:olfactory receptor activity"/>
    <property type="evidence" value="ECO:0007669"/>
    <property type="project" value="TreeGrafter"/>
</dbReference>
<dbReference type="Proteomes" id="UP001279410">
    <property type="component" value="Unassembled WGS sequence"/>
</dbReference>
<reference evidence="2" key="1">
    <citation type="submission" date="2022-08" db="EMBL/GenBank/DDBJ databases">
        <title>Genome sequencing of akame (Lates japonicus).</title>
        <authorList>
            <person name="Hashiguchi Y."/>
            <person name="Takahashi H."/>
        </authorList>
    </citation>
    <scope>NUCLEOTIDE SEQUENCE</scope>
    <source>
        <strain evidence="2">Kochi</strain>
    </source>
</reference>
<dbReference type="PANTHER" id="PTHR26451">
    <property type="entry name" value="G_PROTEIN_RECEP_F1_2 DOMAIN-CONTAINING PROTEIN"/>
    <property type="match status" value="1"/>
</dbReference>
<evidence type="ECO:0000313" key="3">
    <source>
        <dbReference type="Proteomes" id="UP001279410"/>
    </source>
</evidence>
<evidence type="ECO:0000256" key="1">
    <source>
        <dbReference type="SAM" id="Phobius"/>
    </source>
</evidence>
<keyword evidence="1" id="KW-0812">Transmembrane</keyword>
<dbReference type="InterPro" id="IPR052921">
    <property type="entry name" value="GPCR1_Superfamily_Member"/>
</dbReference>
<keyword evidence="2" id="KW-0675">Receptor</keyword>
<comment type="caution">
    <text evidence="2">The sequence shown here is derived from an EMBL/GenBank/DDBJ whole genome shotgun (WGS) entry which is preliminary data.</text>
</comment>
<proteinExistence type="predicted"/>
<keyword evidence="1" id="KW-1133">Transmembrane helix</keyword>
<dbReference type="EMBL" id="BRZM01001551">
    <property type="protein sequence ID" value="GLD73391.1"/>
    <property type="molecule type" value="Genomic_DNA"/>
</dbReference>
<keyword evidence="1" id="KW-0472">Membrane</keyword>